<keyword evidence="1" id="KW-1133">Transmembrane helix</keyword>
<dbReference type="AlphaFoldDB" id="A0A2A4I3I3"/>
<keyword evidence="1" id="KW-0812">Transmembrane</keyword>
<protein>
    <submittedName>
        <fullName evidence="4">Iron dicitrate transport regulator FecR</fullName>
    </submittedName>
</protein>
<dbReference type="InterPro" id="IPR012373">
    <property type="entry name" value="Ferrdict_sens_TM"/>
</dbReference>
<evidence type="ECO:0000259" key="3">
    <source>
        <dbReference type="Pfam" id="PF16220"/>
    </source>
</evidence>
<dbReference type="PANTHER" id="PTHR30273">
    <property type="entry name" value="PERIPLASMIC SIGNAL SENSOR AND SIGMA FACTOR ACTIVATOR FECR-RELATED"/>
    <property type="match status" value="1"/>
</dbReference>
<dbReference type="PANTHER" id="PTHR30273:SF2">
    <property type="entry name" value="PROTEIN FECR"/>
    <property type="match status" value="1"/>
</dbReference>
<organism evidence="4 5">
    <name type="scientific">Sphingomonas ginsenosidimutans</name>
    <dbReference type="NCBI Taxonomy" id="862134"/>
    <lineage>
        <taxon>Bacteria</taxon>
        <taxon>Pseudomonadati</taxon>
        <taxon>Pseudomonadota</taxon>
        <taxon>Alphaproteobacteria</taxon>
        <taxon>Sphingomonadales</taxon>
        <taxon>Sphingomonadaceae</taxon>
        <taxon>Sphingomonas</taxon>
    </lineage>
</organism>
<dbReference type="InterPro" id="IPR006860">
    <property type="entry name" value="FecR"/>
</dbReference>
<sequence length="329" mass="35171">MRRRWSDRVTTDDPAARAAAWYARLHADDARSEDTEALDRWMRDDAANALAWRDVHDTDAALDQIRDDTAIAALRADALGDAAPVRHWRRSAIAAALLITVGVGTFAIVERDEATTTAAAPTPRHYAATDAIGRITLTDGSVVTLDAGSAIDVAPMGTQRRIVLRSGRAGFAVAKDAAHPFVVTAGAASVTALGTHFTVERRGPDVTVALTEGRVRVDTPAGSRMMIPGQVLSTAGGRPTLDDRGAEGAAEWQSGRLTFAATPLRDVVAQLQRYDRRRIVIADPGLAAHLYSGSLKTQGGTDALVAALEAYRIARVTRRDADRIELAPR</sequence>
<evidence type="ECO:0000256" key="1">
    <source>
        <dbReference type="SAM" id="Phobius"/>
    </source>
</evidence>
<dbReference type="InterPro" id="IPR032623">
    <property type="entry name" value="FecR_N"/>
</dbReference>
<evidence type="ECO:0000313" key="5">
    <source>
        <dbReference type="Proteomes" id="UP000218784"/>
    </source>
</evidence>
<dbReference type="GO" id="GO:0016989">
    <property type="term" value="F:sigma factor antagonist activity"/>
    <property type="evidence" value="ECO:0007669"/>
    <property type="project" value="TreeGrafter"/>
</dbReference>
<dbReference type="Gene3D" id="2.60.120.1440">
    <property type="match status" value="1"/>
</dbReference>
<evidence type="ECO:0000313" key="4">
    <source>
        <dbReference type="EMBL" id="PCG10813.1"/>
    </source>
</evidence>
<feature type="transmembrane region" description="Helical" evidence="1">
    <location>
        <begin position="92"/>
        <end position="109"/>
    </location>
</feature>
<feature type="domain" description="FecR protein" evidence="2">
    <location>
        <begin position="128"/>
        <end position="216"/>
    </location>
</feature>
<dbReference type="EMBL" id="NWVD01000001">
    <property type="protein sequence ID" value="PCG10813.1"/>
    <property type="molecule type" value="Genomic_DNA"/>
</dbReference>
<gene>
    <name evidence="4" type="ORF">COA17_05465</name>
</gene>
<keyword evidence="1" id="KW-0472">Membrane</keyword>
<dbReference type="Pfam" id="PF16220">
    <property type="entry name" value="DUF4880"/>
    <property type="match status" value="1"/>
</dbReference>
<evidence type="ECO:0000259" key="2">
    <source>
        <dbReference type="Pfam" id="PF04773"/>
    </source>
</evidence>
<proteinExistence type="predicted"/>
<feature type="domain" description="FecR N-terminal" evidence="3">
    <location>
        <begin position="17"/>
        <end position="56"/>
    </location>
</feature>
<dbReference type="Proteomes" id="UP000218784">
    <property type="component" value="Unassembled WGS sequence"/>
</dbReference>
<name>A0A2A4I3I3_9SPHN</name>
<accession>A0A2A4I3I3</accession>
<reference evidence="4 5" key="1">
    <citation type="submission" date="2017-09" db="EMBL/GenBank/DDBJ databases">
        <title>Sphingomonas ginsenosidimutans KACC 14949, whole genome shotgun sequence.</title>
        <authorList>
            <person name="Feng G."/>
            <person name="Zhu H."/>
        </authorList>
    </citation>
    <scope>NUCLEOTIDE SEQUENCE [LARGE SCALE GENOMIC DNA]</scope>
    <source>
        <strain evidence="4 5">KACC 14949</strain>
    </source>
</reference>
<dbReference type="PIRSF" id="PIRSF018266">
    <property type="entry name" value="FecR"/>
    <property type="match status" value="1"/>
</dbReference>
<comment type="caution">
    <text evidence="4">The sequence shown here is derived from an EMBL/GenBank/DDBJ whole genome shotgun (WGS) entry which is preliminary data.</text>
</comment>
<dbReference type="Pfam" id="PF04773">
    <property type="entry name" value="FecR"/>
    <property type="match status" value="1"/>
</dbReference>
<keyword evidence="5" id="KW-1185">Reference proteome</keyword>
<dbReference type="Gene3D" id="3.55.50.30">
    <property type="match status" value="1"/>
</dbReference>